<keyword evidence="1" id="KW-0963">Cytoplasm</keyword>
<reference evidence="2 3" key="1">
    <citation type="submission" date="2024-05" db="EMBL/GenBank/DDBJ databases">
        <title>Genome Sequence and Characterization of the New Strain Purple Sulfur Bacterium of Genus Thioalkalicoccus.</title>
        <authorList>
            <person name="Bryantseva I.A."/>
            <person name="Kyndt J.A."/>
            <person name="Imhoff J.F."/>
        </authorList>
    </citation>
    <scope>NUCLEOTIDE SEQUENCE [LARGE SCALE GENOMIC DNA]</scope>
    <source>
        <strain evidence="2 3">Um2</strain>
    </source>
</reference>
<comment type="pathway">
    <text evidence="1">Cofactor biosynthesis; ubiquinone biosynthesis.</text>
</comment>
<dbReference type="PANTHER" id="PTHR38040:SF1">
    <property type="entry name" value="UBIQUINONE BIOSYNTHESIS ACCESSORY FACTOR UBIK"/>
    <property type="match status" value="1"/>
</dbReference>
<accession>A0ABV4BHN6</accession>
<organism evidence="2 3">
    <name type="scientific">Thioalkalicoccus limnaeus</name>
    <dbReference type="NCBI Taxonomy" id="120681"/>
    <lineage>
        <taxon>Bacteria</taxon>
        <taxon>Pseudomonadati</taxon>
        <taxon>Pseudomonadota</taxon>
        <taxon>Gammaproteobacteria</taxon>
        <taxon>Chromatiales</taxon>
        <taxon>Chromatiaceae</taxon>
        <taxon>Thioalkalicoccus</taxon>
    </lineage>
</organism>
<dbReference type="HAMAP" id="MF_02216">
    <property type="entry name" value="UbiK"/>
    <property type="match status" value="1"/>
</dbReference>
<dbReference type="EMBL" id="JBDKXB010000038">
    <property type="protein sequence ID" value="MEY6434045.1"/>
    <property type="molecule type" value="Genomic_DNA"/>
</dbReference>
<comment type="caution">
    <text evidence="2">The sequence shown here is derived from an EMBL/GenBank/DDBJ whole genome shotgun (WGS) entry which is preliminary data.</text>
</comment>
<dbReference type="RefSeq" id="WP_369668429.1">
    <property type="nucleotide sequence ID" value="NZ_JBDKXB010000038.1"/>
</dbReference>
<keyword evidence="3" id="KW-1185">Reference proteome</keyword>
<dbReference type="PANTHER" id="PTHR38040">
    <property type="entry name" value="UBIQUINONE BIOSYNTHESIS ACCESSORY FACTOR UBIK"/>
    <property type="match status" value="1"/>
</dbReference>
<evidence type="ECO:0000256" key="1">
    <source>
        <dbReference type="HAMAP-Rule" id="MF_02216"/>
    </source>
</evidence>
<comment type="similarity">
    <text evidence="1">Belongs to the UbiK family.</text>
</comment>
<comment type="function">
    <text evidence="1">Required for efficient ubiquinone (coenzyme Q) biosynthesis. UbiK is probably an accessory factor of Ubi enzymes and facilitates ubiquinone biosynthesis by acting as an assembly factor, a targeting factor, or both.</text>
</comment>
<dbReference type="NCBIfam" id="NF047835">
    <property type="entry name" value="UbiqAccUbiK"/>
    <property type="match status" value="1"/>
</dbReference>
<dbReference type="InterPro" id="IPR007475">
    <property type="entry name" value="UbiK"/>
</dbReference>
<protein>
    <recommendedName>
        <fullName evidence="1">Ubiquinone biosynthesis accessory factor UbiK</fullName>
    </recommendedName>
</protein>
<evidence type="ECO:0000313" key="3">
    <source>
        <dbReference type="Proteomes" id="UP001564408"/>
    </source>
</evidence>
<comment type="subcellular location">
    <subcellularLocation>
        <location evidence="1">Cytoplasm</location>
    </subcellularLocation>
</comment>
<dbReference type="Pfam" id="PF04380">
    <property type="entry name" value="BMFP"/>
    <property type="match status" value="1"/>
</dbReference>
<keyword evidence="1" id="KW-0831">Ubiquinone biosynthesis</keyword>
<sequence>MLDPKQLDDLVQRLASNLPKGLQLLHEDINKNLRASLEAGLARLDLVTRAEFDVQAAVLTRTRAKLTALEARVAELETARHVGTTHPTDRPDSA</sequence>
<name>A0ABV4BHN6_9GAMM</name>
<dbReference type="Proteomes" id="UP001564408">
    <property type="component" value="Unassembled WGS sequence"/>
</dbReference>
<proteinExistence type="inferred from homology"/>
<gene>
    <name evidence="1" type="primary">ubiK</name>
    <name evidence="2" type="ORF">ABC977_16695</name>
</gene>
<evidence type="ECO:0000313" key="2">
    <source>
        <dbReference type="EMBL" id="MEY6434045.1"/>
    </source>
</evidence>